<dbReference type="InterPro" id="IPR013525">
    <property type="entry name" value="ABC2_TM"/>
</dbReference>
<evidence type="ECO:0000256" key="5">
    <source>
        <dbReference type="SAM" id="Phobius"/>
    </source>
</evidence>
<dbReference type="InterPro" id="IPR051328">
    <property type="entry name" value="T7SS_ABC-Transporter"/>
</dbReference>
<feature type="transmembrane region" description="Helical" evidence="5">
    <location>
        <begin position="117"/>
        <end position="143"/>
    </location>
</feature>
<evidence type="ECO:0000259" key="6">
    <source>
        <dbReference type="Pfam" id="PF12698"/>
    </source>
</evidence>
<dbReference type="Proteomes" id="UP000655589">
    <property type="component" value="Unassembled WGS sequence"/>
</dbReference>
<evidence type="ECO:0000313" key="7">
    <source>
        <dbReference type="EMBL" id="GGM17334.1"/>
    </source>
</evidence>
<feature type="transmembrane region" description="Helical" evidence="5">
    <location>
        <begin position="197"/>
        <end position="218"/>
    </location>
</feature>
<feature type="transmembrane region" description="Helical" evidence="5">
    <location>
        <begin position="155"/>
        <end position="177"/>
    </location>
</feature>
<comment type="caution">
    <text evidence="7">The sequence shown here is derived from an EMBL/GenBank/DDBJ whole genome shotgun (WGS) entry which is preliminary data.</text>
</comment>
<keyword evidence="2 5" id="KW-0812">Transmembrane</keyword>
<proteinExistence type="predicted"/>
<dbReference type="AlphaFoldDB" id="A0A8H9L376"/>
<evidence type="ECO:0000256" key="3">
    <source>
        <dbReference type="ARBA" id="ARBA00022989"/>
    </source>
</evidence>
<feature type="transmembrane region" description="Helical" evidence="5">
    <location>
        <begin position="20"/>
        <end position="39"/>
    </location>
</feature>
<accession>A0A8H9L376</accession>
<protein>
    <submittedName>
        <fullName evidence="7">ABC transporter</fullName>
    </submittedName>
</protein>
<name>A0A8H9L376_9MICO</name>
<dbReference type="GO" id="GO:0016020">
    <property type="term" value="C:membrane"/>
    <property type="evidence" value="ECO:0007669"/>
    <property type="project" value="UniProtKB-SubCell"/>
</dbReference>
<dbReference type="RefSeq" id="WP_171104563.1">
    <property type="nucleotide sequence ID" value="NZ_BMPT01000003.1"/>
</dbReference>
<dbReference type="Pfam" id="PF12698">
    <property type="entry name" value="ABC2_membrane_3"/>
    <property type="match status" value="1"/>
</dbReference>
<evidence type="ECO:0000256" key="1">
    <source>
        <dbReference type="ARBA" id="ARBA00004141"/>
    </source>
</evidence>
<reference evidence="7" key="2">
    <citation type="submission" date="2020-09" db="EMBL/GenBank/DDBJ databases">
        <authorList>
            <person name="Sun Q."/>
            <person name="Ohkuma M."/>
        </authorList>
    </citation>
    <scope>NUCLEOTIDE SEQUENCE</scope>
    <source>
        <strain evidence="7">JCM 3051</strain>
    </source>
</reference>
<comment type="subcellular location">
    <subcellularLocation>
        <location evidence="1">Membrane</location>
        <topology evidence="1">Multi-pass membrane protein</topology>
    </subcellularLocation>
</comment>
<feature type="domain" description="ABC-2 type transporter transmembrane" evidence="6">
    <location>
        <begin position="45"/>
        <end position="194"/>
    </location>
</feature>
<evidence type="ECO:0000256" key="2">
    <source>
        <dbReference type="ARBA" id="ARBA00022692"/>
    </source>
</evidence>
<keyword evidence="3 5" id="KW-1133">Transmembrane helix</keyword>
<reference evidence="7" key="1">
    <citation type="journal article" date="2014" name="Int. J. Syst. Evol. Microbiol.">
        <title>Complete genome sequence of Corynebacterium casei LMG S-19264T (=DSM 44701T), isolated from a smear-ripened cheese.</title>
        <authorList>
            <consortium name="US DOE Joint Genome Institute (JGI-PGF)"/>
            <person name="Walter F."/>
            <person name="Albersmeier A."/>
            <person name="Kalinowski J."/>
            <person name="Ruckert C."/>
        </authorList>
    </citation>
    <scope>NUCLEOTIDE SEQUENCE</scope>
    <source>
        <strain evidence="7">JCM 3051</strain>
    </source>
</reference>
<keyword evidence="8" id="KW-1185">Reference proteome</keyword>
<keyword evidence="4 5" id="KW-0472">Membrane</keyword>
<gene>
    <name evidence="7" type="ORF">GCM10010102_11230</name>
</gene>
<organism evidence="7 8">
    <name type="scientific">Promicromonospora citrea</name>
    <dbReference type="NCBI Taxonomy" id="43677"/>
    <lineage>
        <taxon>Bacteria</taxon>
        <taxon>Bacillati</taxon>
        <taxon>Actinomycetota</taxon>
        <taxon>Actinomycetes</taxon>
        <taxon>Micrococcales</taxon>
        <taxon>Promicromonosporaceae</taxon>
        <taxon>Promicromonospora</taxon>
    </lineage>
</organism>
<dbReference type="GO" id="GO:0140359">
    <property type="term" value="F:ABC-type transporter activity"/>
    <property type="evidence" value="ECO:0007669"/>
    <property type="project" value="InterPro"/>
</dbReference>
<sequence length="227" mass="23572">MNPTYLVLEIRRTFRARRSYLLTLVLPPVVLSVVGVTQPELVVSVALYGAILAVTGCGAGVAAERAQGWTRQLRLTPLRPGAYAATKVLAAMVLGALSIVVTLALGAARGVDLPPAVWLGCALACWVVSAPFAALGLFAGYLLRVEAVTRVLSPVVTLLAAAGGLFVPLDGALGQSARLLPTWGAGELARAPLTTGIDAGAVANVVLWTLVLVAAAAWRFRRDTARV</sequence>
<feature type="transmembrane region" description="Helical" evidence="5">
    <location>
        <begin position="45"/>
        <end position="63"/>
    </location>
</feature>
<feature type="transmembrane region" description="Helical" evidence="5">
    <location>
        <begin position="84"/>
        <end position="105"/>
    </location>
</feature>
<evidence type="ECO:0000256" key="4">
    <source>
        <dbReference type="ARBA" id="ARBA00023136"/>
    </source>
</evidence>
<dbReference type="PANTHER" id="PTHR43077:SF11">
    <property type="entry name" value="TRANSPORT PERMEASE YVFS-RELATED"/>
    <property type="match status" value="1"/>
</dbReference>
<evidence type="ECO:0000313" key="8">
    <source>
        <dbReference type="Proteomes" id="UP000655589"/>
    </source>
</evidence>
<dbReference type="EMBL" id="BMPT01000003">
    <property type="protein sequence ID" value="GGM17334.1"/>
    <property type="molecule type" value="Genomic_DNA"/>
</dbReference>
<dbReference type="PANTHER" id="PTHR43077">
    <property type="entry name" value="TRANSPORT PERMEASE YVFS-RELATED"/>
    <property type="match status" value="1"/>
</dbReference>